<proteinExistence type="predicted"/>
<dbReference type="EMBL" id="CADEPI010000358">
    <property type="protein sequence ID" value="CAB3384560.1"/>
    <property type="molecule type" value="Genomic_DNA"/>
</dbReference>
<name>A0A8S1E2W0_9INSE</name>
<feature type="region of interest" description="Disordered" evidence="1">
    <location>
        <begin position="115"/>
        <end position="138"/>
    </location>
</feature>
<dbReference type="AlphaFoldDB" id="A0A8S1E2W0"/>
<dbReference type="PANTHER" id="PTHR16277">
    <property type="entry name" value="CELL DIVISION CYCLE ASSOCIATED PROTEIN 4/SERTA DOMAIN-CONTAINING PROTEIN 2"/>
    <property type="match status" value="1"/>
</dbReference>
<keyword evidence="4" id="KW-1185">Reference proteome</keyword>
<evidence type="ECO:0000313" key="3">
    <source>
        <dbReference type="EMBL" id="CAB3384560.1"/>
    </source>
</evidence>
<accession>A0A8S1E2W0</accession>
<gene>
    <name evidence="3" type="ORF">CLODIP_2_CD16255</name>
</gene>
<evidence type="ECO:0000256" key="1">
    <source>
        <dbReference type="SAM" id="MobiDB-lite"/>
    </source>
</evidence>
<organism evidence="3 4">
    <name type="scientific">Cloeon dipterum</name>
    <dbReference type="NCBI Taxonomy" id="197152"/>
    <lineage>
        <taxon>Eukaryota</taxon>
        <taxon>Metazoa</taxon>
        <taxon>Ecdysozoa</taxon>
        <taxon>Arthropoda</taxon>
        <taxon>Hexapoda</taxon>
        <taxon>Insecta</taxon>
        <taxon>Pterygota</taxon>
        <taxon>Palaeoptera</taxon>
        <taxon>Ephemeroptera</taxon>
        <taxon>Pisciforma</taxon>
        <taxon>Baetidae</taxon>
        <taxon>Cloeon</taxon>
    </lineage>
</organism>
<protein>
    <recommendedName>
        <fullName evidence="2">SERTA domain-containing protein</fullName>
    </recommendedName>
</protein>
<dbReference type="PANTHER" id="PTHR16277:SF7">
    <property type="entry name" value="RE12330P"/>
    <property type="match status" value="1"/>
</dbReference>
<feature type="compositionally biased region" description="Low complexity" evidence="1">
    <location>
        <begin position="293"/>
        <end position="311"/>
    </location>
</feature>
<feature type="domain" description="SERTA" evidence="2">
    <location>
        <begin position="44"/>
        <end position="90"/>
    </location>
</feature>
<dbReference type="GO" id="GO:0005634">
    <property type="term" value="C:nucleus"/>
    <property type="evidence" value="ECO:0007669"/>
    <property type="project" value="TreeGrafter"/>
</dbReference>
<comment type="caution">
    <text evidence="3">The sequence shown here is derived from an EMBL/GenBank/DDBJ whole genome shotgun (WGS) entry which is preliminary data.</text>
</comment>
<reference evidence="3 4" key="1">
    <citation type="submission" date="2020-04" db="EMBL/GenBank/DDBJ databases">
        <authorList>
            <person name="Alioto T."/>
            <person name="Alioto T."/>
            <person name="Gomez Garrido J."/>
        </authorList>
    </citation>
    <scope>NUCLEOTIDE SEQUENCE [LARGE SCALE GENOMIC DNA]</scope>
</reference>
<dbReference type="Proteomes" id="UP000494165">
    <property type="component" value="Unassembled WGS sequence"/>
</dbReference>
<sequence length="341" mass="37974">MKIDSSETTTSSSDSIFGCVRFSSTNSYVNKTGRPSMISPKYRLKEERRKVLKISISKFKRIEDHESSLRRSVLINNTMKRLQREAREEKLQRQGIYQINSAFRAPELELKPTALEPAADKPPPPTNQRKRSLSIDDSDDCDVQDVLSHFYMPPTPRLLTSIDDEDDVQVPSKKQRVMLEDEPQNENINIIQLPSVLKESFNNNSNTADDLMKKCETDKPATPIAPVKMDDVVMTEPAADDAELDVVNTSDDDRLVVVCEQPLLDTPPPSCSDSEDEDIDVVNSDGDDRLRPSAESAAAADQANSAAMDASEQQHFSCGHSSIFGELQSVVFHSLIASLES</sequence>
<dbReference type="Pfam" id="PF06031">
    <property type="entry name" value="SERTA"/>
    <property type="match status" value="1"/>
</dbReference>
<feature type="region of interest" description="Disordered" evidence="1">
    <location>
        <begin position="284"/>
        <end position="312"/>
    </location>
</feature>
<evidence type="ECO:0000313" key="4">
    <source>
        <dbReference type="Proteomes" id="UP000494165"/>
    </source>
</evidence>
<dbReference type="InterPro" id="IPR052262">
    <property type="entry name" value="E2F-SERTA_domain_protein"/>
</dbReference>
<dbReference type="PROSITE" id="PS51053">
    <property type="entry name" value="SERTA"/>
    <property type="match status" value="1"/>
</dbReference>
<dbReference type="InterPro" id="IPR009263">
    <property type="entry name" value="SERTA_dom"/>
</dbReference>
<evidence type="ECO:0000259" key="2">
    <source>
        <dbReference type="PROSITE" id="PS51053"/>
    </source>
</evidence>
<dbReference type="OrthoDB" id="5976204at2759"/>